<evidence type="ECO:0000313" key="3">
    <source>
        <dbReference type="EMBL" id="RKL21409.1"/>
    </source>
</evidence>
<protein>
    <submittedName>
        <fullName evidence="3">Uncharacterized protein</fullName>
    </submittedName>
</protein>
<dbReference type="Pfam" id="PF09374">
    <property type="entry name" value="PG_binding_3"/>
    <property type="match status" value="1"/>
</dbReference>
<sequence>MLNLAICAGIGWACICRLNSHVARVHKLARARYALLLAGALASGMQPALWGTWTTVGDTIFSACTTMNFDQAFDRLLGHEGGYSNNSADPGGETMWGVTARVARADGYLGEMRDLPRDRAKSIYRRLYWTPVRADELPEVVRFDVFDGAVNSGPAQSIKWLQRAAGAVDDGILGPRTMAAAVAAGPVLAARYNGHRLLFLADRPTWGSFGKGWARRVGKNLLGA</sequence>
<dbReference type="Gene3D" id="1.20.141.10">
    <property type="entry name" value="Chitosanase, subunit A, domain 1"/>
    <property type="match status" value="1"/>
</dbReference>
<evidence type="ECO:0000313" key="4">
    <source>
        <dbReference type="Proteomes" id="UP000283569"/>
    </source>
</evidence>
<evidence type="ECO:0000259" key="2">
    <source>
        <dbReference type="Pfam" id="PF09374"/>
    </source>
</evidence>
<feature type="domain" description="Peptidoglycan binding" evidence="2">
    <location>
        <begin position="157"/>
        <end position="216"/>
    </location>
</feature>
<dbReference type="InterPro" id="IPR018537">
    <property type="entry name" value="Peptidoglycan-bd_3"/>
</dbReference>
<feature type="domain" description="TtsA-like Glycoside hydrolase family 108" evidence="1">
    <location>
        <begin position="74"/>
        <end position="153"/>
    </location>
</feature>
<gene>
    <name evidence="3" type="ORF">BFJ72_g14882</name>
</gene>
<name>A0A420RWI2_GIBIN</name>
<dbReference type="AlphaFoldDB" id="A0A420RWI2"/>
<proteinExistence type="predicted"/>
<dbReference type="Proteomes" id="UP000283569">
    <property type="component" value="Unassembled WGS sequence"/>
</dbReference>
<reference evidence="3 4" key="1">
    <citation type="journal article" date="2018" name="Sci. Rep.">
        <title>Characterisation of pathogen-specific regions and novel effector candidates in Fusarium oxysporum f. sp. cepae.</title>
        <authorList>
            <person name="Armitage A.D."/>
            <person name="Taylor A."/>
            <person name="Sobczyk M.K."/>
            <person name="Baxter L."/>
            <person name="Greenfield B.P."/>
            <person name="Bates H.J."/>
            <person name="Wilson F."/>
            <person name="Jackson A.C."/>
            <person name="Ott S."/>
            <person name="Harrison R.J."/>
            <person name="Clarkson J.P."/>
        </authorList>
    </citation>
    <scope>NUCLEOTIDE SEQUENCE [LARGE SCALE GENOMIC DNA]</scope>
    <source>
        <strain evidence="3 4">Fp_A8</strain>
    </source>
</reference>
<dbReference type="Pfam" id="PF05838">
    <property type="entry name" value="Glyco_hydro_108"/>
    <property type="match status" value="1"/>
</dbReference>
<dbReference type="CDD" id="cd13926">
    <property type="entry name" value="N-acetylmuramidase_GH108"/>
    <property type="match status" value="1"/>
</dbReference>
<comment type="caution">
    <text evidence="3">The sequence shown here is derived from an EMBL/GenBank/DDBJ whole genome shotgun (WGS) entry which is preliminary data.</text>
</comment>
<organism evidence="3 4">
    <name type="scientific">Gibberella intermedia</name>
    <name type="common">Bulb rot disease fungus</name>
    <name type="synonym">Fusarium proliferatum</name>
    <dbReference type="NCBI Taxonomy" id="948311"/>
    <lineage>
        <taxon>Eukaryota</taxon>
        <taxon>Fungi</taxon>
        <taxon>Dikarya</taxon>
        <taxon>Ascomycota</taxon>
        <taxon>Pezizomycotina</taxon>
        <taxon>Sordariomycetes</taxon>
        <taxon>Hypocreomycetidae</taxon>
        <taxon>Hypocreales</taxon>
        <taxon>Nectriaceae</taxon>
        <taxon>Fusarium</taxon>
        <taxon>Fusarium fujikuroi species complex</taxon>
    </lineage>
</organism>
<dbReference type="InterPro" id="IPR008565">
    <property type="entry name" value="TtsA-like_GH18_dom"/>
</dbReference>
<accession>A0A420RWI2</accession>
<dbReference type="InterPro" id="IPR023346">
    <property type="entry name" value="Lysozyme-like_dom_sf"/>
</dbReference>
<dbReference type="SUPFAM" id="SSF53955">
    <property type="entry name" value="Lysozyme-like"/>
    <property type="match status" value="1"/>
</dbReference>
<evidence type="ECO:0000259" key="1">
    <source>
        <dbReference type="Pfam" id="PF05838"/>
    </source>
</evidence>
<dbReference type="EMBL" id="MRDB01000137">
    <property type="protein sequence ID" value="RKL21409.1"/>
    <property type="molecule type" value="Genomic_DNA"/>
</dbReference>